<comment type="caution">
    <text evidence="1">The sequence shown here is derived from an EMBL/GenBank/DDBJ whole genome shotgun (WGS) entry which is preliminary data.</text>
</comment>
<proteinExistence type="predicted"/>
<evidence type="ECO:0000313" key="2">
    <source>
        <dbReference type="Proteomes" id="UP000219869"/>
    </source>
</evidence>
<reference evidence="1 2" key="1">
    <citation type="submission" date="2017-09" db="EMBL/GenBank/DDBJ databases">
        <title>Large-scale bioinformatics analysis of Bacillus genomes uncovers conserved roles of natural products in bacterial physiology.</title>
        <authorList>
            <consortium name="Agbiome Team Llc"/>
            <person name="Bleich R.M."/>
            <person name="Kirk G.J."/>
            <person name="Santa Maria K.C."/>
            <person name="Allen S.E."/>
            <person name="Farag S."/>
            <person name="Shank E.A."/>
            <person name="Bowers A."/>
        </authorList>
    </citation>
    <scope>NUCLEOTIDE SEQUENCE [LARGE SCALE GENOMIC DNA]</scope>
    <source>
        <strain evidence="1 2">AFS006334</strain>
    </source>
</reference>
<protein>
    <recommendedName>
        <fullName evidence="3">Bacteriophage Gp15 protein</fullName>
    </recommendedName>
</protein>
<dbReference type="RefSeq" id="WP_098255135.1">
    <property type="nucleotide sequence ID" value="NZ_NTXW01000040.1"/>
</dbReference>
<name>A0A9X6UIR9_BACCE</name>
<organism evidence="1 2">
    <name type="scientific">Bacillus cereus</name>
    <dbReference type="NCBI Taxonomy" id="1396"/>
    <lineage>
        <taxon>Bacteria</taxon>
        <taxon>Bacillati</taxon>
        <taxon>Bacillota</taxon>
        <taxon>Bacilli</taxon>
        <taxon>Bacillales</taxon>
        <taxon>Bacillaceae</taxon>
        <taxon>Bacillus</taxon>
        <taxon>Bacillus cereus group</taxon>
    </lineage>
</organism>
<dbReference type="AlphaFoldDB" id="A0A9X6UIR9"/>
<dbReference type="EMBL" id="NTXW01000040">
    <property type="protein sequence ID" value="PEQ84181.1"/>
    <property type="molecule type" value="Genomic_DNA"/>
</dbReference>
<gene>
    <name evidence="1" type="ORF">CN475_21800</name>
</gene>
<evidence type="ECO:0000313" key="1">
    <source>
        <dbReference type="EMBL" id="PEQ84181.1"/>
    </source>
</evidence>
<sequence>MFKLTDRNRDMYHWAGVDIELNLSFDNVLKIMELFDDETISNRAKPNIALLMLIVDHNLLNQLNWQGKEKLIIDIFKDKLNIDLMSDKKTNEMTEILEDPLNEEESPEIPVVNFTLDAEMIYASFLYDYNINLFEQQGILQWGEFLALFNNLSEKTPMRTAIHYRTCEIPKKDKHNAEERKQIKKMKERYELPEAKAIREEMEYKAYLKRLEAQKRQVTSNG</sequence>
<dbReference type="InterPro" id="IPR009660">
    <property type="entry name" value="Phage_A500_Gp15"/>
</dbReference>
<dbReference type="Pfam" id="PF06854">
    <property type="entry name" value="Phage_Gp15"/>
    <property type="match status" value="1"/>
</dbReference>
<evidence type="ECO:0008006" key="3">
    <source>
        <dbReference type="Google" id="ProtNLM"/>
    </source>
</evidence>
<dbReference type="Proteomes" id="UP000219869">
    <property type="component" value="Unassembled WGS sequence"/>
</dbReference>
<accession>A0A9X6UIR9</accession>